<sequence>MSIQLNHTIVPARDPRASAAFLAEMLDRPAPVIFGPFHGVELDNGVTLDFIRDDGHFPVMHYAFLVSEDEFDQIFGRIRERGLTYWADPGQRRPGEINHGDGGRGVYWDDPDGHRLEILTRPYGSGSTSSSGG</sequence>
<dbReference type="CDD" id="cd08351">
    <property type="entry name" value="ChaP_like"/>
    <property type="match status" value="1"/>
</dbReference>
<comment type="caution">
    <text evidence="2">The sequence shown here is derived from an EMBL/GenBank/DDBJ whole genome shotgun (WGS) entry which is preliminary data.</text>
</comment>
<dbReference type="SUPFAM" id="SSF54593">
    <property type="entry name" value="Glyoxalase/Bleomycin resistance protein/Dihydroxybiphenyl dioxygenase"/>
    <property type="match status" value="1"/>
</dbReference>
<accession>A0ABW0QHK1</accession>
<dbReference type="Proteomes" id="UP001596084">
    <property type="component" value="Unassembled WGS sequence"/>
</dbReference>
<name>A0ABW0QHK1_9BURK</name>
<evidence type="ECO:0000259" key="1">
    <source>
        <dbReference type="PROSITE" id="PS51819"/>
    </source>
</evidence>
<dbReference type="InterPro" id="IPR029068">
    <property type="entry name" value="Glyas_Bleomycin-R_OHBP_Dase"/>
</dbReference>
<keyword evidence="3" id="KW-1185">Reference proteome</keyword>
<organism evidence="2 3">
    <name type="scientific">Polaromonas jejuensis</name>
    <dbReference type="NCBI Taxonomy" id="457502"/>
    <lineage>
        <taxon>Bacteria</taxon>
        <taxon>Pseudomonadati</taxon>
        <taxon>Pseudomonadota</taxon>
        <taxon>Betaproteobacteria</taxon>
        <taxon>Burkholderiales</taxon>
        <taxon>Comamonadaceae</taxon>
        <taxon>Polaromonas</taxon>
    </lineage>
</organism>
<protein>
    <submittedName>
        <fullName evidence="2">VOC family protein</fullName>
    </submittedName>
</protein>
<evidence type="ECO:0000313" key="3">
    <source>
        <dbReference type="Proteomes" id="UP001596084"/>
    </source>
</evidence>
<dbReference type="EMBL" id="JBHSMX010000065">
    <property type="protein sequence ID" value="MFC5523627.1"/>
    <property type="molecule type" value="Genomic_DNA"/>
</dbReference>
<dbReference type="InterPro" id="IPR037523">
    <property type="entry name" value="VOC_core"/>
</dbReference>
<dbReference type="Gene3D" id="3.10.180.10">
    <property type="entry name" value="2,3-Dihydroxybiphenyl 1,2-Dioxygenase, domain 1"/>
    <property type="match status" value="1"/>
</dbReference>
<gene>
    <name evidence="2" type="ORF">ACFPP7_22305</name>
</gene>
<dbReference type="PROSITE" id="PS51819">
    <property type="entry name" value="VOC"/>
    <property type="match status" value="1"/>
</dbReference>
<feature type="domain" description="VOC" evidence="1">
    <location>
        <begin position="4"/>
        <end position="121"/>
    </location>
</feature>
<dbReference type="RefSeq" id="WP_068832900.1">
    <property type="nucleotide sequence ID" value="NZ_JBHSMX010000065.1"/>
</dbReference>
<evidence type="ECO:0000313" key="2">
    <source>
        <dbReference type="EMBL" id="MFC5523627.1"/>
    </source>
</evidence>
<proteinExistence type="predicted"/>
<reference evidence="3" key="1">
    <citation type="journal article" date="2019" name="Int. J. Syst. Evol. Microbiol.">
        <title>The Global Catalogue of Microorganisms (GCM) 10K type strain sequencing project: providing services to taxonomists for standard genome sequencing and annotation.</title>
        <authorList>
            <consortium name="The Broad Institute Genomics Platform"/>
            <consortium name="The Broad Institute Genome Sequencing Center for Infectious Disease"/>
            <person name="Wu L."/>
            <person name="Ma J."/>
        </authorList>
    </citation>
    <scope>NUCLEOTIDE SEQUENCE [LARGE SCALE GENOMIC DNA]</scope>
    <source>
        <strain evidence="3">CGMCC 4.7277</strain>
    </source>
</reference>